<dbReference type="InterPro" id="IPR001878">
    <property type="entry name" value="Znf_CCHC"/>
</dbReference>
<dbReference type="Proteomes" id="UP000030669">
    <property type="component" value="Unassembled WGS sequence"/>
</dbReference>
<evidence type="ECO:0000259" key="4">
    <source>
        <dbReference type="PROSITE" id="PS50158"/>
    </source>
</evidence>
<feature type="region of interest" description="Disordered" evidence="3">
    <location>
        <begin position="696"/>
        <end position="747"/>
    </location>
</feature>
<feature type="compositionally biased region" description="Gly residues" evidence="3">
    <location>
        <begin position="244"/>
        <end position="275"/>
    </location>
</feature>
<dbReference type="GO" id="GO:0008270">
    <property type="term" value="F:zinc ion binding"/>
    <property type="evidence" value="ECO:0007669"/>
    <property type="project" value="UniProtKB-KW"/>
</dbReference>
<proteinExistence type="predicted"/>
<dbReference type="GO" id="GO:0006397">
    <property type="term" value="P:mRNA processing"/>
    <property type="evidence" value="ECO:0007669"/>
    <property type="project" value="UniProtKB-KW"/>
</dbReference>
<feature type="domain" description="CCHC-type" evidence="4">
    <location>
        <begin position="641"/>
        <end position="657"/>
    </location>
</feature>
<dbReference type="SUPFAM" id="SSF57756">
    <property type="entry name" value="Retrovirus zinc finger-like domains"/>
    <property type="match status" value="1"/>
</dbReference>
<keyword evidence="2" id="KW-0863">Zinc-finger</keyword>
<dbReference type="Gene3D" id="4.10.60.10">
    <property type="entry name" value="Zinc finger, CCHC-type"/>
    <property type="match status" value="1"/>
</dbReference>
<dbReference type="GeneID" id="19309966"/>
<dbReference type="KEGG" id="gtr:GLOTRDRAFT_97182"/>
<dbReference type="Pfam" id="PF00098">
    <property type="entry name" value="zf-CCHC"/>
    <property type="match status" value="1"/>
</dbReference>
<keyword evidence="1" id="KW-0507">mRNA processing</keyword>
<dbReference type="InterPro" id="IPR036875">
    <property type="entry name" value="Znf_CCHC_sf"/>
</dbReference>
<gene>
    <name evidence="5" type="ORF">GLOTRDRAFT_97182</name>
</gene>
<protein>
    <recommendedName>
        <fullName evidence="4">CCHC-type domain-containing protein</fullName>
    </recommendedName>
</protein>
<feature type="compositionally biased region" description="Polar residues" evidence="3">
    <location>
        <begin position="577"/>
        <end position="590"/>
    </location>
</feature>
<feature type="compositionally biased region" description="Gly residues" evidence="3">
    <location>
        <begin position="207"/>
        <end position="217"/>
    </location>
</feature>
<dbReference type="OrthoDB" id="2749329at2759"/>
<keyword evidence="2" id="KW-0479">Metal-binding</keyword>
<feature type="region of interest" description="Disordered" evidence="3">
    <location>
        <begin position="195"/>
        <end position="330"/>
    </location>
</feature>
<evidence type="ECO:0000313" key="6">
    <source>
        <dbReference type="Proteomes" id="UP000030669"/>
    </source>
</evidence>
<dbReference type="PROSITE" id="PS50158">
    <property type="entry name" value="ZF_CCHC"/>
    <property type="match status" value="1"/>
</dbReference>
<name>S7R716_GLOTA</name>
<organism evidence="5 6">
    <name type="scientific">Gloeophyllum trabeum (strain ATCC 11539 / FP-39264 / Madison 617)</name>
    <name type="common">Brown rot fungus</name>
    <dbReference type="NCBI Taxonomy" id="670483"/>
    <lineage>
        <taxon>Eukaryota</taxon>
        <taxon>Fungi</taxon>
        <taxon>Dikarya</taxon>
        <taxon>Basidiomycota</taxon>
        <taxon>Agaricomycotina</taxon>
        <taxon>Agaricomycetes</taxon>
        <taxon>Gloeophyllales</taxon>
        <taxon>Gloeophyllaceae</taxon>
        <taxon>Gloeophyllum</taxon>
    </lineage>
</organism>
<evidence type="ECO:0000313" key="5">
    <source>
        <dbReference type="EMBL" id="EPQ50180.1"/>
    </source>
</evidence>
<feature type="compositionally biased region" description="Basic and acidic residues" evidence="3">
    <location>
        <begin position="276"/>
        <end position="291"/>
    </location>
</feature>
<dbReference type="HOGENOM" id="CLU_327330_0_0_1"/>
<dbReference type="STRING" id="670483.S7R716"/>
<evidence type="ECO:0000256" key="2">
    <source>
        <dbReference type="PROSITE-ProRule" id="PRU00047"/>
    </source>
</evidence>
<evidence type="ECO:0000256" key="3">
    <source>
        <dbReference type="SAM" id="MobiDB-lite"/>
    </source>
</evidence>
<keyword evidence="6" id="KW-1185">Reference proteome</keyword>
<accession>S7R716</accession>
<dbReference type="eggNOG" id="ENOG502ST77">
    <property type="taxonomic scope" value="Eukaryota"/>
</dbReference>
<dbReference type="SMART" id="SM00343">
    <property type="entry name" value="ZnF_C2HC"/>
    <property type="match status" value="1"/>
</dbReference>
<dbReference type="RefSeq" id="XP_007871366.1">
    <property type="nucleotide sequence ID" value="XM_007873175.1"/>
</dbReference>
<keyword evidence="2" id="KW-0862">Zinc</keyword>
<dbReference type="AlphaFoldDB" id="S7R716"/>
<feature type="region of interest" description="Disordered" evidence="3">
    <location>
        <begin position="793"/>
        <end position="843"/>
    </location>
</feature>
<dbReference type="EMBL" id="KB469333">
    <property type="protein sequence ID" value="EPQ50180.1"/>
    <property type="molecule type" value="Genomic_DNA"/>
</dbReference>
<dbReference type="GO" id="GO:0003676">
    <property type="term" value="F:nucleic acid binding"/>
    <property type="evidence" value="ECO:0007669"/>
    <property type="project" value="InterPro"/>
</dbReference>
<feature type="region of interest" description="Disordered" evidence="3">
    <location>
        <begin position="542"/>
        <end position="646"/>
    </location>
</feature>
<sequence length="879" mass="97529">MTGVTQQPVVGGPIPDTLPANAQMPQQWEGAQAQTGISRRDAMMQPTSASQWAVNQPQWRGGHPYMMNPALNQREVPPHMNMQHPSPQRINEMAPGSRVGVLHPANWTAATMDGASSAPVGYVAENGQFYRLGSSPGHIRPKEEPLSQGMQQALPLPTQPQSMGYSQGVMHDNRYMHADPNYAQWQRIYAEMQNQQPQGVDNRRMAQGGGMPGGTPGGDPDDDPLRGGNNPHGNHPRGHPSFPAGGGGGGGGGGPGGGGGGGGGNPHGNGGNGGRDNGREPVDRRRVRMADGGDPGGGESPDPNGDGSFRGPQDNRPGRQRQQTPYNDYEDKMMIRLRRIIADRRRRALPANPSLKNLKRPAPRTYSGKADIVEFEEWLHCVLDEYDVIGLGMASENGQQVARLSLFLTGDANQWYRKVVMDVDREVANWEFPDLIVEMFRRFMYTSTPREANDRYDAIKYSSRGVKKMKDEMEYWAQRRVQPPSDYDFRRSVFNRLPERLKYEVSVTKGVTPETDTLDSMIEKIEEVERGYTYHGLSLVVKPDSKGRVPHGQIPRRHPQRSTQPQPDRNAPRKDIPSNQHSAQPVQDNARSAPARNPGNNRPYFNRGQSRPPQRPAPPRRSMGPRPLPPARVQGAPSDNKCFNCGSPGHYANNCPRKGEKMRAMEDNPLEDELEAHTVHELDNDDPADELQAIGEETNQDNYDPDSYEGSQYESPEDEDDHFGHMRDGFSDDEPDHAAGVVSDDDDDYPVTQARFYAMTEFEETLSPDEFLTGEVRDNRNFLTGSMESDSDYYSASSRSDTGFPAPFQDGDTRSVDSDGPAQTVWGQERHVPSGTASSSHTQEQLTLNAMSTWHVLPNWSKIINSYARNSTVFDLRLH</sequence>
<reference evidence="5 6" key="1">
    <citation type="journal article" date="2012" name="Science">
        <title>The Paleozoic origin of enzymatic lignin decomposition reconstructed from 31 fungal genomes.</title>
        <authorList>
            <person name="Floudas D."/>
            <person name="Binder M."/>
            <person name="Riley R."/>
            <person name="Barry K."/>
            <person name="Blanchette R.A."/>
            <person name="Henrissat B."/>
            <person name="Martinez A.T."/>
            <person name="Otillar R."/>
            <person name="Spatafora J.W."/>
            <person name="Yadav J.S."/>
            <person name="Aerts A."/>
            <person name="Benoit I."/>
            <person name="Boyd A."/>
            <person name="Carlson A."/>
            <person name="Copeland A."/>
            <person name="Coutinho P.M."/>
            <person name="de Vries R.P."/>
            <person name="Ferreira P."/>
            <person name="Findley K."/>
            <person name="Foster B."/>
            <person name="Gaskell J."/>
            <person name="Glotzer D."/>
            <person name="Gorecki P."/>
            <person name="Heitman J."/>
            <person name="Hesse C."/>
            <person name="Hori C."/>
            <person name="Igarashi K."/>
            <person name="Jurgens J.A."/>
            <person name="Kallen N."/>
            <person name="Kersten P."/>
            <person name="Kohler A."/>
            <person name="Kuees U."/>
            <person name="Kumar T.K.A."/>
            <person name="Kuo A."/>
            <person name="LaButti K."/>
            <person name="Larrondo L.F."/>
            <person name="Lindquist E."/>
            <person name="Ling A."/>
            <person name="Lombard V."/>
            <person name="Lucas S."/>
            <person name="Lundell T."/>
            <person name="Martin R."/>
            <person name="McLaughlin D.J."/>
            <person name="Morgenstern I."/>
            <person name="Morin E."/>
            <person name="Murat C."/>
            <person name="Nagy L.G."/>
            <person name="Nolan M."/>
            <person name="Ohm R.A."/>
            <person name="Patyshakuliyeva A."/>
            <person name="Rokas A."/>
            <person name="Ruiz-Duenas F.J."/>
            <person name="Sabat G."/>
            <person name="Salamov A."/>
            <person name="Samejima M."/>
            <person name="Schmutz J."/>
            <person name="Slot J.C."/>
            <person name="St John F."/>
            <person name="Stenlid J."/>
            <person name="Sun H."/>
            <person name="Sun S."/>
            <person name="Syed K."/>
            <person name="Tsang A."/>
            <person name="Wiebenga A."/>
            <person name="Young D."/>
            <person name="Pisabarro A."/>
            <person name="Eastwood D.C."/>
            <person name="Martin F."/>
            <person name="Cullen D."/>
            <person name="Grigoriev I.V."/>
            <person name="Hibbett D.S."/>
        </authorList>
    </citation>
    <scope>NUCLEOTIDE SEQUENCE [LARGE SCALE GENOMIC DNA]</scope>
    <source>
        <strain evidence="5 6">ATCC 11539</strain>
    </source>
</reference>
<evidence type="ECO:0000256" key="1">
    <source>
        <dbReference type="ARBA" id="ARBA00022664"/>
    </source>
</evidence>